<sequence length="521" mass="57335">MKCHLIVGVFIVLILFLDVTFAGKRRGFFNFGRSQSVPRTSRNHPLNRRLTTSEVKAFSFQRSRFRSVSPEAPSLPATVPASSKSSRFERLRLSPVSRRPSSSVAQSGNSAKPIKPEGSKTRIQNQRPIDQTKSVNQPTDRTSRPSQIVRSRSVDNPPRPTLQQLATSARNSRSPTRSGNLPPPVRNPSRNPPPLSSFRYPSLPPVHDPPANLPPASATNPPAQVGNPVPGPSGSQPPAQVGNPVPGPSGSQPPAPAALVQAGAAPAPGSRAAAKAAKAQAKQNRINKSQANAQSALQQTNANIGTCKDKNAPPNACFDFFVLSISWGPAMKIKRLGPVPPINKPEWGIHGLWPSLKTYNKLPKSCNLKIPYDPKEILTIQDALEDRWFSVNGSPKTNQAFWQHEWDKHGTCAARSPQIKSVKQYFKKGLELFNQANVQAKLTAANFRAKKEMTNREMHDEISRILGHRVTLEPIDHPRTNDLWLSEIRLCYDFNFHLINCPPDTKTLNTANEDTKMIYSL</sequence>
<dbReference type="InterPro" id="IPR033130">
    <property type="entry name" value="RNase_T2_His_AS_2"/>
</dbReference>
<dbReference type="Proteomes" id="UP000826195">
    <property type="component" value="Unassembled WGS sequence"/>
</dbReference>
<feature type="compositionally biased region" description="Pro residues" evidence="3">
    <location>
        <begin position="202"/>
        <end position="213"/>
    </location>
</feature>
<keyword evidence="6" id="KW-1185">Reference proteome</keyword>
<dbReference type="InterPro" id="IPR018188">
    <property type="entry name" value="RNase_T2_His_AS_1"/>
</dbReference>
<evidence type="ECO:0000313" key="5">
    <source>
        <dbReference type="EMBL" id="KAH0554617.1"/>
    </source>
</evidence>
<dbReference type="InterPro" id="IPR001568">
    <property type="entry name" value="RNase_T2-like"/>
</dbReference>
<dbReference type="AlphaFoldDB" id="A0AAV7IS75"/>
<evidence type="ECO:0000313" key="6">
    <source>
        <dbReference type="Proteomes" id="UP000826195"/>
    </source>
</evidence>
<organism evidence="5 6">
    <name type="scientific">Cotesia glomerata</name>
    <name type="common">Lepidopteran parasitic wasp</name>
    <name type="synonym">Apanteles glomeratus</name>
    <dbReference type="NCBI Taxonomy" id="32391"/>
    <lineage>
        <taxon>Eukaryota</taxon>
        <taxon>Metazoa</taxon>
        <taxon>Ecdysozoa</taxon>
        <taxon>Arthropoda</taxon>
        <taxon>Hexapoda</taxon>
        <taxon>Insecta</taxon>
        <taxon>Pterygota</taxon>
        <taxon>Neoptera</taxon>
        <taxon>Endopterygota</taxon>
        <taxon>Hymenoptera</taxon>
        <taxon>Apocrita</taxon>
        <taxon>Ichneumonoidea</taxon>
        <taxon>Braconidae</taxon>
        <taxon>Microgastrinae</taxon>
        <taxon>Cotesia</taxon>
    </lineage>
</organism>
<feature type="compositionally biased region" description="Pro residues" evidence="3">
    <location>
        <begin position="181"/>
        <end position="195"/>
    </location>
</feature>
<gene>
    <name evidence="5" type="ORF">KQX54_011914</name>
</gene>
<feature type="region of interest" description="Disordered" evidence="3">
    <location>
        <begin position="69"/>
        <end position="276"/>
    </location>
</feature>
<dbReference type="GO" id="GO:0005576">
    <property type="term" value="C:extracellular region"/>
    <property type="evidence" value="ECO:0007669"/>
    <property type="project" value="TreeGrafter"/>
</dbReference>
<keyword evidence="4" id="KW-0732">Signal</keyword>
<name>A0AAV7IS75_COTGL</name>
<feature type="compositionally biased region" description="Low complexity" evidence="3">
    <location>
        <begin position="93"/>
        <end position="104"/>
    </location>
</feature>
<dbReference type="GO" id="GO:0006401">
    <property type="term" value="P:RNA catabolic process"/>
    <property type="evidence" value="ECO:0007669"/>
    <property type="project" value="TreeGrafter"/>
</dbReference>
<comment type="similarity">
    <text evidence="1 2">Belongs to the RNase T2 family.</text>
</comment>
<evidence type="ECO:0000256" key="2">
    <source>
        <dbReference type="RuleBase" id="RU004328"/>
    </source>
</evidence>
<feature type="compositionally biased region" description="Polar residues" evidence="3">
    <location>
        <begin position="161"/>
        <end position="179"/>
    </location>
</feature>
<dbReference type="PANTHER" id="PTHR11240:SF22">
    <property type="entry name" value="RIBONUCLEASE T2"/>
    <property type="match status" value="1"/>
</dbReference>
<dbReference type="Pfam" id="PF00445">
    <property type="entry name" value="Ribonuclease_T2"/>
    <property type="match status" value="1"/>
</dbReference>
<feature type="compositionally biased region" description="Pro residues" evidence="3">
    <location>
        <begin position="245"/>
        <end position="256"/>
    </location>
</feature>
<dbReference type="Gene3D" id="3.90.730.10">
    <property type="entry name" value="Ribonuclease T2-like"/>
    <property type="match status" value="1"/>
</dbReference>
<evidence type="ECO:0000256" key="1">
    <source>
        <dbReference type="ARBA" id="ARBA00007469"/>
    </source>
</evidence>
<dbReference type="SUPFAM" id="SSF55895">
    <property type="entry name" value="Ribonuclease Rh-like"/>
    <property type="match status" value="1"/>
</dbReference>
<dbReference type="PROSITE" id="PS00530">
    <property type="entry name" value="RNASE_T2_1"/>
    <property type="match status" value="1"/>
</dbReference>
<evidence type="ECO:0000256" key="3">
    <source>
        <dbReference type="SAM" id="MobiDB-lite"/>
    </source>
</evidence>
<dbReference type="EMBL" id="JAHXZJ010001119">
    <property type="protein sequence ID" value="KAH0554617.1"/>
    <property type="molecule type" value="Genomic_DNA"/>
</dbReference>
<evidence type="ECO:0000256" key="4">
    <source>
        <dbReference type="SAM" id="SignalP"/>
    </source>
</evidence>
<dbReference type="PANTHER" id="PTHR11240">
    <property type="entry name" value="RIBONUCLEASE T2"/>
    <property type="match status" value="1"/>
</dbReference>
<feature type="chain" id="PRO_5044023553" evidence="4">
    <location>
        <begin position="23"/>
        <end position="521"/>
    </location>
</feature>
<feature type="compositionally biased region" description="Polar residues" evidence="3">
    <location>
        <begin position="121"/>
        <end position="150"/>
    </location>
</feature>
<dbReference type="GO" id="GO:0033897">
    <property type="term" value="F:ribonuclease T2 activity"/>
    <property type="evidence" value="ECO:0007669"/>
    <property type="project" value="InterPro"/>
</dbReference>
<dbReference type="PROSITE" id="PS00531">
    <property type="entry name" value="RNASE_T2_2"/>
    <property type="match status" value="1"/>
</dbReference>
<reference evidence="5 6" key="1">
    <citation type="journal article" date="2021" name="J. Hered.">
        <title>A chromosome-level genome assembly of the parasitoid wasp, Cotesia glomerata (Hymenoptera: Braconidae).</title>
        <authorList>
            <person name="Pinto B.J."/>
            <person name="Weis J.J."/>
            <person name="Gamble T."/>
            <person name="Ode P.J."/>
            <person name="Paul R."/>
            <person name="Zaspel J.M."/>
        </authorList>
    </citation>
    <scope>NUCLEOTIDE SEQUENCE [LARGE SCALE GENOMIC DNA]</scope>
    <source>
        <strain evidence="5">CgM1</strain>
    </source>
</reference>
<accession>A0AAV7IS75</accession>
<protein>
    <submittedName>
        <fullName evidence="5">Uncharacterized protein</fullName>
    </submittedName>
</protein>
<dbReference type="InterPro" id="IPR036430">
    <property type="entry name" value="RNase_T2-like_sf"/>
</dbReference>
<comment type="caution">
    <text evidence="5">The sequence shown here is derived from an EMBL/GenBank/DDBJ whole genome shotgun (WGS) entry which is preliminary data.</text>
</comment>
<feature type="compositionally biased region" description="Low complexity" evidence="3">
    <location>
        <begin position="257"/>
        <end position="276"/>
    </location>
</feature>
<feature type="signal peptide" evidence="4">
    <location>
        <begin position="1"/>
        <end position="22"/>
    </location>
</feature>
<proteinExistence type="inferred from homology"/>
<dbReference type="GO" id="GO:0003723">
    <property type="term" value="F:RNA binding"/>
    <property type="evidence" value="ECO:0007669"/>
    <property type="project" value="InterPro"/>
</dbReference>